<keyword evidence="4" id="KW-1185">Reference proteome</keyword>
<dbReference type="RefSeq" id="WP_344662337.1">
    <property type="nucleotide sequence ID" value="NZ_BAAAQM010000071.1"/>
</dbReference>
<evidence type="ECO:0000259" key="2">
    <source>
        <dbReference type="Pfam" id="PF00437"/>
    </source>
</evidence>
<dbReference type="PANTHER" id="PTHR30486:SF6">
    <property type="entry name" value="TYPE IV PILUS RETRACTATION ATPASE PILT"/>
    <property type="match status" value="1"/>
</dbReference>
<organism evidence="3 4">
    <name type="scientific">Catenulispora subtropica</name>
    <dbReference type="NCBI Taxonomy" id="450798"/>
    <lineage>
        <taxon>Bacteria</taxon>
        <taxon>Bacillati</taxon>
        <taxon>Actinomycetota</taxon>
        <taxon>Actinomycetes</taxon>
        <taxon>Catenulisporales</taxon>
        <taxon>Catenulisporaceae</taxon>
        <taxon>Catenulispora</taxon>
    </lineage>
</organism>
<proteinExistence type="inferred from homology"/>
<gene>
    <name evidence="3" type="ORF">GCM10009838_79000</name>
</gene>
<sequence>MYGSDGSIEAGSTERERAVVAAVRQRVGSSLASWAADKDLPVAEREARAREMIADALAELTRNAIAGGSEVLQRDAEARITEAVINVLFGLGGLQPLLDDQSIENIYVNGHDAVFVDTTSEKGKRVGPVAGSDEELIDMIRLAAARTGVEERRFDRGSPEVNLQLADGSRMHAIAWITPAPAITIRRHRFTQVRLADLVQLGTMTAEIAAELSACTRAKKNIVVAGSTNSGKTTTLRALAAEIAPHERLITIEDTLELGLHKAPDQHYNVIALQSREPNTEGEGAITQAQCVRAGLRMSPDRVIVGEVRGDEVLPMLAAMSQGNDGSMTTVHANSTTGVFTRFATYAAQAPERLSLQAANMAIAGAVDVVIHVAKIGGRRVLTGILEVEGFDGTQVTFQEVYKPGPDGAAVLAHGWRHQTAAELIDAGADEALFTRRWAA</sequence>
<dbReference type="Gene3D" id="3.40.50.300">
    <property type="entry name" value="P-loop containing nucleotide triphosphate hydrolases"/>
    <property type="match status" value="1"/>
</dbReference>
<protein>
    <submittedName>
        <fullName evidence="3">ATPase, T2SS/T4P/T4SS family</fullName>
    </submittedName>
</protein>
<dbReference type="SUPFAM" id="SSF52540">
    <property type="entry name" value="P-loop containing nucleoside triphosphate hydrolases"/>
    <property type="match status" value="1"/>
</dbReference>
<dbReference type="PANTHER" id="PTHR30486">
    <property type="entry name" value="TWITCHING MOTILITY PROTEIN PILT"/>
    <property type="match status" value="1"/>
</dbReference>
<evidence type="ECO:0000256" key="1">
    <source>
        <dbReference type="ARBA" id="ARBA00006611"/>
    </source>
</evidence>
<name>A0ABP5ENY5_9ACTN</name>
<dbReference type="CDD" id="cd01130">
    <property type="entry name" value="VirB11-like_ATPase"/>
    <property type="match status" value="1"/>
</dbReference>
<feature type="domain" description="Bacterial type II secretion system protein E" evidence="2">
    <location>
        <begin position="135"/>
        <end position="371"/>
    </location>
</feature>
<dbReference type="EMBL" id="BAAAQM010000071">
    <property type="protein sequence ID" value="GAA2001404.1"/>
    <property type="molecule type" value="Genomic_DNA"/>
</dbReference>
<accession>A0ABP5ENY5</accession>
<dbReference type="Proteomes" id="UP001499854">
    <property type="component" value="Unassembled WGS sequence"/>
</dbReference>
<comment type="caution">
    <text evidence="3">The sequence shown here is derived from an EMBL/GenBank/DDBJ whole genome shotgun (WGS) entry which is preliminary data.</text>
</comment>
<evidence type="ECO:0000313" key="3">
    <source>
        <dbReference type="EMBL" id="GAA2001404.1"/>
    </source>
</evidence>
<comment type="similarity">
    <text evidence="1">Belongs to the GSP E family.</text>
</comment>
<dbReference type="InterPro" id="IPR050921">
    <property type="entry name" value="T4SS_GSP_E_ATPase"/>
</dbReference>
<reference evidence="4" key="1">
    <citation type="journal article" date="2019" name="Int. J. Syst. Evol. Microbiol.">
        <title>The Global Catalogue of Microorganisms (GCM) 10K type strain sequencing project: providing services to taxonomists for standard genome sequencing and annotation.</title>
        <authorList>
            <consortium name="The Broad Institute Genomics Platform"/>
            <consortium name="The Broad Institute Genome Sequencing Center for Infectious Disease"/>
            <person name="Wu L."/>
            <person name="Ma J."/>
        </authorList>
    </citation>
    <scope>NUCLEOTIDE SEQUENCE [LARGE SCALE GENOMIC DNA]</scope>
    <source>
        <strain evidence="4">JCM 16013</strain>
    </source>
</reference>
<evidence type="ECO:0000313" key="4">
    <source>
        <dbReference type="Proteomes" id="UP001499854"/>
    </source>
</evidence>
<dbReference type="Gene3D" id="3.30.450.380">
    <property type="match status" value="1"/>
</dbReference>
<dbReference type="Pfam" id="PF00437">
    <property type="entry name" value="T2SSE"/>
    <property type="match status" value="1"/>
</dbReference>
<dbReference type="InterPro" id="IPR027417">
    <property type="entry name" value="P-loop_NTPase"/>
</dbReference>
<dbReference type="InterPro" id="IPR001482">
    <property type="entry name" value="T2SS/T4SS_dom"/>
</dbReference>